<dbReference type="InterPro" id="IPR007345">
    <property type="entry name" value="Polysacch_pyruvyl_Trfase"/>
</dbReference>
<feature type="domain" description="Polysaccharide pyruvyl transferase" evidence="1">
    <location>
        <begin position="13"/>
        <end position="283"/>
    </location>
</feature>
<comment type="caution">
    <text evidence="2">The sequence shown here is derived from an EMBL/GenBank/DDBJ whole genome shotgun (WGS) entry which is preliminary data.</text>
</comment>
<gene>
    <name evidence="2" type="ORF">H8S64_06500</name>
</gene>
<name>A0ABR7D003_9BACT</name>
<keyword evidence="3" id="KW-1185">Reference proteome</keyword>
<protein>
    <submittedName>
        <fullName evidence="2">Polysaccharide pyruvyl transferase family protein</fullName>
    </submittedName>
</protein>
<dbReference type="RefSeq" id="WP_186975414.1">
    <property type="nucleotide sequence ID" value="NZ_JACOOH010000002.1"/>
</dbReference>
<dbReference type="GO" id="GO:0016740">
    <property type="term" value="F:transferase activity"/>
    <property type="evidence" value="ECO:0007669"/>
    <property type="project" value="UniProtKB-KW"/>
</dbReference>
<keyword evidence="2" id="KW-0808">Transferase</keyword>
<dbReference type="Proteomes" id="UP000646484">
    <property type="component" value="Unassembled WGS sequence"/>
</dbReference>
<reference evidence="2 3" key="1">
    <citation type="submission" date="2020-08" db="EMBL/GenBank/DDBJ databases">
        <title>Genome public.</title>
        <authorList>
            <person name="Liu C."/>
            <person name="Sun Q."/>
        </authorList>
    </citation>
    <scope>NUCLEOTIDE SEQUENCE [LARGE SCALE GENOMIC DNA]</scope>
    <source>
        <strain evidence="2 3">NSJ-56</strain>
    </source>
</reference>
<dbReference type="EMBL" id="JACOOH010000002">
    <property type="protein sequence ID" value="MBC5620745.1"/>
    <property type="molecule type" value="Genomic_DNA"/>
</dbReference>
<evidence type="ECO:0000259" key="1">
    <source>
        <dbReference type="Pfam" id="PF04230"/>
    </source>
</evidence>
<sequence length="349" mass="40478">MKVNLLTIHYSLNYGALLQTYATVKVLQLLGCEVTLIDFVDRNDIKERVRIKSLITNGVRWLKFCLFKRSFYPRLTKRMYSFDFSLLPEVDCYISGSDQIWNPKIVGDKLLTYMFASLKPNVKRISYASSFGLNKWDIVHNNDVKQALDNYSAISVREDSGVEICKNEFGIEATQVLDPTLLFGDYSELIENVKPKERIVCFKFIQDDNFFHCLDCLEADFKLKSIIMSAFSPKMFFDKYRHCYNPSPRKWLKNIASARFVLTDSFHGLAFAIIFNKDFIVLPGHQDRTTRLSSLLDILGLSERLVLDSNDFELRKKSLYKKIDYERVNALLSQARSDSLAYLKNALFN</sequence>
<evidence type="ECO:0000313" key="2">
    <source>
        <dbReference type="EMBL" id="MBC5620745.1"/>
    </source>
</evidence>
<evidence type="ECO:0000313" key="3">
    <source>
        <dbReference type="Proteomes" id="UP000646484"/>
    </source>
</evidence>
<dbReference type="Pfam" id="PF04230">
    <property type="entry name" value="PS_pyruv_trans"/>
    <property type="match status" value="1"/>
</dbReference>
<accession>A0ABR7D003</accession>
<organism evidence="2 3">
    <name type="scientific">Butyricimonas hominis</name>
    <dbReference type="NCBI Taxonomy" id="2763032"/>
    <lineage>
        <taxon>Bacteria</taxon>
        <taxon>Pseudomonadati</taxon>
        <taxon>Bacteroidota</taxon>
        <taxon>Bacteroidia</taxon>
        <taxon>Bacteroidales</taxon>
        <taxon>Odoribacteraceae</taxon>
        <taxon>Butyricimonas</taxon>
    </lineage>
</organism>
<proteinExistence type="predicted"/>